<keyword evidence="2" id="KW-1185">Reference proteome</keyword>
<name>A0AAX0MG31_VIBPH</name>
<evidence type="ECO:0000313" key="2">
    <source>
        <dbReference type="Proteomes" id="UP000191946"/>
    </source>
</evidence>
<evidence type="ECO:0000313" key="1">
    <source>
        <dbReference type="EMBL" id="OQK03926.1"/>
    </source>
</evidence>
<accession>A0AAX0MG31</accession>
<dbReference type="Proteomes" id="UP000191946">
    <property type="component" value="Unassembled WGS sequence"/>
</dbReference>
<dbReference type="AlphaFoldDB" id="A0AAX0MG31"/>
<protein>
    <submittedName>
        <fullName evidence="1">Uncharacterized protein</fullName>
    </submittedName>
</protein>
<sequence length="178" mass="20155">MPLNPETHQKYPELTGLCKSLAISYNESIATQSPELVSQILIQEATILYRQERGGISSELAKKMSSIAIEEGKGNDYVSHDYYTPEFAERWSLSEQELGQFMDIMRCARQSTYATSESYMRIKADSEQDAKASTDSDNELTASGEFTMNLLKMTDSLKENGYSKEQIILLLHRMESII</sequence>
<comment type="caution">
    <text evidence="1">The sequence shown here is derived from an EMBL/GenBank/DDBJ whole genome shotgun (WGS) entry which is preliminary data.</text>
</comment>
<organism evidence="1 2">
    <name type="scientific">Vibrio parahaemolyticus</name>
    <dbReference type="NCBI Taxonomy" id="670"/>
    <lineage>
        <taxon>Bacteria</taxon>
        <taxon>Pseudomonadati</taxon>
        <taxon>Pseudomonadota</taxon>
        <taxon>Gammaproteobacteria</taxon>
        <taxon>Vibrionales</taxon>
        <taxon>Vibrionaceae</taxon>
        <taxon>Vibrio</taxon>
    </lineage>
</organism>
<gene>
    <name evidence="1" type="ORF">AKG60_03300</name>
</gene>
<proteinExistence type="predicted"/>
<dbReference type="EMBL" id="LHQV01000005">
    <property type="protein sequence ID" value="OQK03926.1"/>
    <property type="molecule type" value="Genomic_DNA"/>
</dbReference>
<reference evidence="1 2" key="1">
    <citation type="submission" date="2015-08" db="EMBL/GenBank/DDBJ databases">
        <title>Draft Genome Sequences of Vibrio parahaemolyticus Strains.</title>
        <authorList>
            <person name="Gonzalez-Escalona N."/>
            <person name="DePaola A."/>
        </authorList>
    </citation>
    <scope>NUCLEOTIDE SEQUENCE [LARGE SCALE GENOMIC DNA]</scope>
    <source>
        <strain evidence="1 2">CFSAN001621</strain>
    </source>
</reference>